<keyword evidence="2" id="KW-1185">Reference proteome</keyword>
<sequence length="107" mass="12155">MYVKGWARPLDSSSCPGYLHSPPWEETRPAGLIKPQTNGDVRAGYVATLIFTSHNQKCLTFLLHHQEADQTVPGSHAFQYFCFQGPRSERKTVMSKCLAFTHHLHKQ</sequence>
<dbReference type="Proteomes" id="UP000324222">
    <property type="component" value="Unassembled WGS sequence"/>
</dbReference>
<protein>
    <submittedName>
        <fullName evidence="1">Uncharacterized protein</fullName>
    </submittedName>
</protein>
<proteinExistence type="predicted"/>
<reference evidence="1 2" key="1">
    <citation type="submission" date="2019-05" db="EMBL/GenBank/DDBJ databases">
        <title>Another draft genome of Portunus trituberculatus and its Hox gene families provides insights of decapod evolution.</title>
        <authorList>
            <person name="Jeong J.-H."/>
            <person name="Song I."/>
            <person name="Kim S."/>
            <person name="Choi T."/>
            <person name="Kim D."/>
            <person name="Ryu S."/>
            <person name="Kim W."/>
        </authorList>
    </citation>
    <scope>NUCLEOTIDE SEQUENCE [LARGE SCALE GENOMIC DNA]</scope>
    <source>
        <tissue evidence="1">Muscle</tissue>
    </source>
</reference>
<name>A0A5B7GC09_PORTR</name>
<organism evidence="1 2">
    <name type="scientific">Portunus trituberculatus</name>
    <name type="common">Swimming crab</name>
    <name type="synonym">Neptunus trituberculatus</name>
    <dbReference type="NCBI Taxonomy" id="210409"/>
    <lineage>
        <taxon>Eukaryota</taxon>
        <taxon>Metazoa</taxon>
        <taxon>Ecdysozoa</taxon>
        <taxon>Arthropoda</taxon>
        <taxon>Crustacea</taxon>
        <taxon>Multicrustacea</taxon>
        <taxon>Malacostraca</taxon>
        <taxon>Eumalacostraca</taxon>
        <taxon>Eucarida</taxon>
        <taxon>Decapoda</taxon>
        <taxon>Pleocyemata</taxon>
        <taxon>Brachyura</taxon>
        <taxon>Eubrachyura</taxon>
        <taxon>Portunoidea</taxon>
        <taxon>Portunidae</taxon>
        <taxon>Portuninae</taxon>
        <taxon>Portunus</taxon>
    </lineage>
</organism>
<dbReference type="AlphaFoldDB" id="A0A5B7GC09"/>
<dbReference type="EMBL" id="VSRR010012965">
    <property type="protein sequence ID" value="MPC55189.1"/>
    <property type="molecule type" value="Genomic_DNA"/>
</dbReference>
<evidence type="ECO:0000313" key="2">
    <source>
        <dbReference type="Proteomes" id="UP000324222"/>
    </source>
</evidence>
<evidence type="ECO:0000313" key="1">
    <source>
        <dbReference type="EMBL" id="MPC55189.1"/>
    </source>
</evidence>
<gene>
    <name evidence="1" type="ORF">E2C01_049120</name>
</gene>
<accession>A0A5B7GC09</accession>
<comment type="caution">
    <text evidence="1">The sequence shown here is derived from an EMBL/GenBank/DDBJ whole genome shotgun (WGS) entry which is preliminary data.</text>
</comment>